<dbReference type="Proteomes" id="UP000475117">
    <property type="component" value="Chromosome"/>
</dbReference>
<dbReference type="CDD" id="cd07184">
    <property type="entry name" value="E_set_Isoamylase_like_N"/>
    <property type="match status" value="1"/>
</dbReference>
<feature type="region of interest" description="Disordered" evidence="1">
    <location>
        <begin position="107"/>
        <end position="150"/>
    </location>
</feature>
<sequence>MISKSFSKTGARCQVTFKLKLEDPTVAVSVLGDFNDWTPGVHTLSLRKSGHLGTSISLPANQRFAYKFLTADGQWLNDDAADDYIANEWGETNSIVDTSTITASIQSTTPGKKVTAKASSPKKKAVKASKQPAAGKKITKKAPKKSRAKV</sequence>
<proteinExistence type="predicted"/>
<evidence type="ECO:0000256" key="1">
    <source>
        <dbReference type="SAM" id="MobiDB-lite"/>
    </source>
</evidence>
<dbReference type="SUPFAM" id="SSF81296">
    <property type="entry name" value="E set domains"/>
    <property type="match status" value="1"/>
</dbReference>
<accession>A0A6B3LB20</accession>
<dbReference type="AlphaFoldDB" id="A0A6B3LB20"/>
<dbReference type="Gene3D" id="2.60.40.10">
    <property type="entry name" value="Immunoglobulins"/>
    <property type="match status" value="1"/>
</dbReference>
<gene>
    <name evidence="2" type="ORF">G3M56_006430</name>
</gene>
<organism evidence="2 3">
    <name type="scientific">Sulfuriroseicoccus oceanibius</name>
    <dbReference type="NCBI Taxonomy" id="2707525"/>
    <lineage>
        <taxon>Bacteria</taxon>
        <taxon>Pseudomonadati</taxon>
        <taxon>Verrucomicrobiota</taxon>
        <taxon>Verrucomicrobiia</taxon>
        <taxon>Verrucomicrobiales</taxon>
        <taxon>Verrucomicrobiaceae</taxon>
        <taxon>Sulfuriroseicoccus</taxon>
    </lineage>
</organism>
<dbReference type="InterPro" id="IPR013783">
    <property type="entry name" value="Ig-like_fold"/>
</dbReference>
<feature type="compositionally biased region" description="Basic residues" evidence="1">
    <location>
        <begin position="137"/>
        <end position="150"/>
    </location>
</feature>
<dbReference type="InterPro" id="IPR014756">
    <property type="entry name" value="Ig_E-set"/>
</dbReference>
<dbReference type="KEGG" id="soa:G3M56_006430"/>
<evidence type="ECO:0000313" key="3">
    <source>
        <dbReference type="Proteomes" id="UP000475117"/>
    </source>
</evidence>
<reference evidence="2 3" key="1">
    <citation type="submission" date="2020-12" db="EMBL/GenBank/DDBJ databases">
        <title>Sulforoseuscoccus oceanibium gen. nov., sp. nov., a representative of the phylum Verrucomicrobia with special cytoplasmic membrane, and proposal of Sulforoseuscoccusaceae fam. nov.</title>
        <authorList>
            <person name="Xi F."/>
        </authorList>
    </citation>
    <scope>NUCLEOTIDE SEQUENCE [LARGE SCALE GENOMIC DNA]</scope>
    <source>
        <strain evidence="2 3">T37</strain>
    </source>
</reference>
<feature type="compositionally biased region" description="Low complexity" evidence="1">
    <location>
        <begin position="107"/>
        <end position="119"/>
    </location>
</feature>
<keyword evidence="3" id="KW-1185">Reference proteome</keyword>
<protein>
    <submittedName>
        <fullName evidence="2">Isoamylase early set domain-containing protein</fullName>
    </submittedName>
</protein>
<name>A0A6B3LB20_9BACT</name>
<evidence type="ECO:0000313" key="2">
    <source>
        <dbReference type="EMBL" id="QQL46214.1"/>
    </source>
</evidence>
<dbReference type="RefSeq" id="WP_164362990.1">
    <property type="nucleotide sequence ID" value="NZ_CP066776.1"/>
</dbReference>
<dbReference type="EMBL" id="CP066776">
    <property type="protein sequence ID" value="QQL46214.1"/>
    <property type="molecule type" value="Genomic_DNA"/>
</dbReference>